<evidence type="ECO:0000256" key="14">
    <source>
        <dbReference type="ARBA" id="ARBA00029983"/>
    </source>
</evidence>
<evidence type="ECO:0000313" key="17">
    <source>
        <dbReference type="Proteomes" id="UP000504629"/>
    </source>
</evidence>
<evidence type="ECO:0000256" key="10">
    <source>
        <dbReference type="ARBA" id="ARBA00023132"/>
    </source>
</evidence>
<keyword evidence="10" id="KW-0906">Nuclear pore complex</keyword>
<dbReference type="Pfam" id="PF07817">
    <property type="entry name" value="GLE1"/>
    <property type="match status" value="1"/>
</dbReference>
<dbReference type="GO" id="GO:0005543">
    <property type="term" value="F:phospholipid binding"/>
    <property type="evidence" value="ECO:0007669"/>
    <property type="project" value="TreeGrafter"/>
</dbReference>
<keyword evidence="5" id="KW-0963">Cytoplasm</keyword>
<evidence type="ECO:0000256" key="3">
    <source>
        <dbReference type="ARBA" id="ARBA00011056"/>
    </source>
</evidence>
<comment type="function">
    <text evidence="12">Required for the export of mRNAs containing poly(A) tails from the nucleus into the cytoplasm. May be involved in the terminal step of the mRNA transport through the nuclear pore complex (NPC).</text>
</comment>
<keyword evidence="11" id="KW-0539">Nucleus</keyword>
<dbReference type="FunFam" id="1.25.40.510:FF:000001">
    <property type="entry name" value="Nucleoporin GLE1 isoform 1"/>
    <property type="match status" value="1"/>
</dbReference>
<evidence type="ECO:0000256" key="12">
    <source>
        <dbReference type="ARBA" id="ARBA00024680"/>
    </source>
</evidence>
<evidence type="ECO:0000256" key="4">
    <source>
        <dbReference type="ARBA" id="ARBA00022448"/>
    </source>
</evidence>
<dbReference type="AlphaFoldDB" id="A0A6J2JQY6"/>
<evidence type="ECO:0000313" key="18">
    <source>
        <dbReference type="RefSeq" id="XP_028031417.1"/>
    </source>
</evidence>
<organism evidence="17 18">
    <name type="scientific">Bombyx mandarina</name>
    <name type="common">Wild silk moth</name>
    <name type="synonym">Wild silkworm</name>
    <dbReference type="NCBI Taxonomy" id="7092"/>
    <lineage>
        <taxon>Eukaryota</taxon>
        <taxon>Metazoa</taxon>
        <taxon>Ecdysozoa</taxon>
        <taxon>Arthropoda</taxon>
        <taxon>Hexapoda</taxon>
        <taxon>Insecta</taxon>
        <taxon>Pterygota</taxon>
        <taxon>Neoptera</taxon>
        <taxon>Endopterygota</taxon>
        <taxon>Lepidoptera</taxon>
        <taxon>Glossata</taxon>
        <taxon>Ditrysia</taxon>
        <taxon>Bombycoidea</taxon>
        <taxon>Bombycidae</taxon>
        <taxon>Bombycinae</taxon>
        <taxon>Bombyx</taxon>
    </lineage>
</organism>
<evidence type="ECO:0000256" key="8">
    <source>
        <dbReference type="ARBA" id="ARBA00023010"/>
    </source>
</evidence>
<evidence type="ECO:0000256" key="15">
    <source>
        <dbReference type="ARBA" id="ARBA00030897"/>
    </source>
</evidence>
<evidence type="ECO:0000256" key="11">
    <source>
        <dbReference type="ARBA" id="ARBA00023242"/>
    </source>
</evidence>
<dbReference type="KEGG" id="bman:114243953"/>
<comment type="similarity">
    <text evidence="3">Belongs to the GLE1 family.</text>
</comment>
<dbReference type="GO" id="GO:0031369">
    <property type="term" value="F:translation initiation factor binding"/>
    <property type="evidence" value="ECO:0007669"/>
    <property type="project" value="TreeGrafter"/>
</dbReference>
<dbReference type="Proteomes" id="UP000504629">
    <property type="component" value="Unplaced"/>
</dbReference>
<dbReference type="GO" id="GO:0005737">
    <property type="term" value="C:cytoplasm"/>
    <property type="evidence" value="ECO:0007669"/>
    <property type="project" value="UniProtKB-SubCell"/>
</dbReference>
<keyword evidence="6" id="KW-0509">mRNA transport</keyword>
<protein>
    <recommendedName>
        <fullName evidence="13">mRNA export factor GLE1</fullName>
    </recommendedName>
    <alternativeName>
        <fullName evidence="15">GLE1 RNA export mediator</fullName>
    </alternativeName>
    <alternativeName>
        <fullName evidence="14">Nucleoporin GLE1</fullName>
    </alternativeName>
</protein>
<dbReference type="PANTHER" id="PTHR12960">
    <property type="entry name" value="GLE-1-RELATED"/>
    <property type="match status" value="1"/>
</dbReference>
<evidence type="ECO:0000256" key="1">
    <source>
        <dbReference type="ARBA" id="ARBA00004496"/>
    </source>
</evidence>
<dbReference type="GO" id="GO:0000822">
    <property type="term" value="F:inositol hexakisphosphate binding"/>
    <property type="evidence" value="ECO:0007669"/>
    <property type="project" value="TreeGrafter"/>
</dbReference>
<dbReference type="GeneID" id="114243953"/>
<keyword evidence="4" id="KW-0813">Transport</keyword>
<dbReference type="InterPro" id="IPR012476">
    <property type="entry name" value="GLE1"/>
</dbReference>
<evidence type="ECO:0000256" key="13">
    <source>
        <dbReference type="ARBA" id="ARBA00026227"/>
    </source>
</evidence>
<sequence length="665" mass="76641">MNSTKNSSYDSYNDRLGEILNRSITSKMRDSSIDETLAGFGKLRISALTKAVELSPLVKEATIGPNSPAKKELIYEEKQIPAKIEPLPEDLVEDKLRGDLGYNLIMKECEAQLHQLSVEFFRKSFEQMICKRAEIMNKCFQKYSEQRERRDMKYHKRKLQLQKDFHENDNLNVLKIAKLDEQNNSAMINRQTIDNMNRILEEQNKATARFAAITDSHTKICICYNEITNVIASEPLSQQVCDKYIPTIKTVISNISAIMELCKNASVTDKEVKQAEILSLNLENVLKKILNEINEIKEKERILKDNERELLKLKEIEEKKARELAEKEAQETKIPEVTKTVKIVRPDKTKVKPMFYSSKNYNYFKELSNFMISYEAQYSDLLENVNMKKFRFDCQKAVNTPVNALSSVSSTHMKDKYEKLYKLLKGESVQVLDIYFTVTQHPHGVAYCTALLAKKIVRQGELLVSSHPEAAFPLAAVVIALWASFPDFGKLLLANFHKQCPYLVPMLMPQKEGQTDKEFYLSRGYTYNDEGVVEKQDKFLKRMSGIFRLICAIWIMSTPKFINIPNPHGLQYGWQWLASFINLKPEPDISATLLYDFFTVCGSKFLLHYKIQFIKLIKLISTDYLEVLQNIDEGGPKTRLEVLLQNILKTGHIDPPSGLLQSDIW</sequence>
<dbReference type="Gene3D" id="1.25.40.510">
    <property type="entry name" value="GLE1-like"/>
    <property type="match status" value="1"/>
</dbReference>
<evidence type="ECO:0000256" key="9">
    <source>
        <dbReference type="ARBA" id="ARBA00023054"/>
    </source>
</evidence>
<proteinExistence type="inferred from homology"/>
<evidence type="ECO:0000256" key="6">
    <source>
        <dbReference type="ARBA" id="ARBA00022816"/>
    </source>
</evidence>
<keyword evidence="7" id="KW-0653">Protein transport</keyword>
<dbReference type="InterPro" id="IPR038506">
    <property type="entry name" value="GLE1-like_sf"/>
</dbReference>
<feature type="coiled-coil region" evidence="16">
    <location>
        <begin position="272"/>
        <end position="333"/>
    </location>
</feature>
<evidence type="ECO:0000256" key="16">
    <source>
        <dbReference type="SAM" id="Coils"/>
    </source>
</evidence>
<dbReference type="PANTHER" id="PTHR12960:SF0">
    <property type="entry name" value="MRNA EXPORT FACTOR GLE1"/>
    <property type="match status" value="1"/>
</dbReference>
<gene>
    <name evidence="18" type="primary">LOC114243953</name>
</gene>
<keyword evidence="17" id="KW-1185">Reference proteome</keyword>
<dbReference type="OrthoDB" id="420884at2759"/>
<name>A0A6J2JQY6_BOMMA</name>
<dbReference type="GO" id="GO:0044614">
    <property type="term" value="C:nuclear pore cytoplasmic filaments"/>
    <property type="evidence" value="ECO:0007669"/>
    <property type="project" value="TreeGrafter"/>
</dbReference>
<keyword evidence="8" id="KW-0811">Translocation</keyword>
<keyword evidence="9 16" id="KW-0175">Coiled coil</keyword>
<reference evidence="18" key="1">
    <citation type="submission" date="2025-08" db="UniProtKB">
        <authorList>
            <consortium name="RefSeq"/>
        </authorList>
    </citation>
    <scope>IDENTIFICATION</scope>
    <source>
        <tissue evidence="18">Silk gland</tissue>
    </source>
</reference>
<accession>A0A6J2JQY6</accession>
<evidence type="ECO:0000256" key="5">
    <source>
        <dbReference type="ARBA" id="ARBA00022490"/>
    </source>
</evidence>
<evidence type="ECO:0000256" key="7">
    <source>
        <dbReference type="ARBA" id="ARBA00022927"/>
    </source>
</evidence>
<evidence type="ECO:0000256" key="2">
    <source>
        <dbReference type="ARBA" id="ARBA00004567"/>
    </source>
</evidence>
<dbReference type="CTD" id="2733"/>
<dbReference type="GO" id="GO:0016973">
    <property type="term" value="P:poly(A)+ mRNA export from nucleus"/>
    <property type="evidence" value="ECO:0007669"/>
    <property type="project" value="InterPro"/>
</dbReference>
<comment type="subcellular location">
    <subcellularLocation>
        <location evidence="1">Cytoplasm</location>
    </subcellularLocation>
    <subcellularLocation>
        <location evidence="2">Nucleus</location>
        <location evidence="2">Nuclear pore complex</location>
    </subcellularLocation>
</comment>
<dbReference type="RefSeq" id="XP_028031417.1">
    <property type="nucleotide sequence ID" value="XM_028175616.1"/>
</dbReference>
<dbReference type="GO" id="GO:0015031">
    <property type="term" value="P:protein transport"/>
    <property type="evidence" value="ECO:0007669"/>
    <property type="project" value="UniProtKB-KW"/>
</dbReference>